<keyword evidence="3" id="KW-1185">Reference proteome</keyword>
<name>A0ABY6ULZ8_BIOOC</name>
<accession>A0ABY6ULZ8</accession>
<reference evidence="2 3" key="1">
    <citation type="submission" date="2019-06" db="EMBL/GenBank/DDBJ databases">
        <authorList>
            <person name="Broberg M."/>
        </authorList>
    </citation>
    <scope>NUCLEOTIDE SEQUENCE [LARGE SCALE GENOMIC DNA]</scope>
</reference>
<gene>
    <name evidence="2" type="ORF">CLO192961_LOCUS322821</name>
</gene>
<comment type="caution">
    <text evidence="2">The sequence shown here is derived from an EMBL/GenBank/DDBJ whole genome shotgun (WGS) entry which is preliminary data.</text>
</comment>
<dbReference type="Pfam" id="PF20183">
    <property type="entry name" value="DUF6546"/>
    <property type="match status" value="1"/>
</dbReference>
<evidence type="ECO:0000313" key="2">
    <source>
        <dbReference type="EMBL" id="VUC32208.1"/>
    </source>
</evidence>
<organism evidence="2 3">
    <name type="scientific">Bionectria ochroleuca</name>
    <name type="common">Gliocladium roseum</name>
    <dbReference type="NCBI Taxonomy" id="29856"/>
    <lineage>
        <taxon>Eukaryota</taxon>
        <taxon>Fungi</taxon>
        <taxon>Dikarya</taxon>
        <taxon>Ascomycota</taxon>
        <taxon>Pezizomycotina</taxon>
        <taxon>Sordariomycetes</taxon>
        <taxon>Hypocreomycetidae</taxon>
        <taxon>Hypocreales</taxon>
        <taxon>Bionectriaceae</taxon>
        <taxon>Clonostachys</taxon>
    </lineage>
</organism>
<dbReference type="EMBL" id="CABFNS010000847">
    <property type="protein sequence ID" value="VUC32208.1"/>
    <property type="molecule type" value="Genomic_DNA"/>
</dbReference>
<evidence type="ECO:0000259" key="1">
    <source>
        <dbReference type="Pfam" id="PF20183"/>
    </source>
</evidence>
<sequence>MPTWDSLLPEIRVMILGELERHPQKGAYAAVSKEWQAVIEKSTFRRLKLKEACLDDFDRIVQHQRGSVRHCLEPTREGLTLELNAYSTSDKEHWHKTCYLGTLEEDALLDSGRLLDTGQIDDPGHGWVHGRQVSPPPSGAIRRIYEDLNIKFHDQLPQVEVVTKFLIRRQCRRQWTPPTLQRIWEKLPRLEEIVYEPWQLCEKPLQEFQRDGEYYKMVTSHLPLHLKKLSVFEDFNETFLSLFQTQDSFLNNEPLLLQLQTHFGDLFNQELLLAIQNDLALINPDRVRVTSRQVAEGFAARSLGLEQLSVAFMAEARYFMDAAKKTWTWHELRSLSLTSRLMSRESSSEEISRLLHDAGAVALHMPELEMMNIWNGAQGEACAFMYRQEDSSITWRGTWEFKLSHDVLQSWKKVVARFARNEMQVRHQLLGCEILSHGDAIHYLDLAFVIDPVSLVQIRRENEQSCYKTE</sequence>
<dbReference type="Proteomes" id="UP000766486">
    <property type="component" value="Unassembled WGS sequence"/>
</dbReference>
<feature type="domain" description="DUF6546" evidence="1">
    <location>
        <begin position="222"/>
        <end position="447"/>
    </location>
</feature>
<evidence type="ECO:0000313" key="3">
    <source>
        <dbReference type="Proteomes" id="UP000766486"/>
    </source>
</evidence>
<proteinExistence type="predicted"/>
<dbReference type="InterPro" id="IPR046676">
    <property type="entry name" value="DUF6546"/>
</dbReference>
<protein>
    <recommendedName>
        <fullName evidence="1">DUF6546 domain-containing protein</fullName>
    </recommendedName>
</protein>